<dbReference type="PANTHER" id="PTHR43253">
    <property type="entry name" value="TRICORN PROTEASE HOMOLOG 2-RELATED"/>
    <property type="match status" value="1"/>
</dbReference>
<evidence type="ECO:0000256" key="7">
    <source>
        <dbReference type="SAM" id="MobiDB-lite"/>
    </source>
</evidence>
<dbReference type="Pfam" id="PF03572">
    <property type="entry name" value="Peptidase_S41"/>
    <property type="match status" value="1"/>
</dbReference>
<dbReference type="CDD" id="cd07562">
    <property type="entry name" value="Peptidase_S41_TRI"/>
    <property type="match status" value="1"/>
</dbReference>
<dbReference type="Gene3D" id="3.90.226.10">
    <property type="entry name" value="2-enoyl-CoA Hydratase, Chain A, domain 1"/>
    <property type="match status" value="1"/>
</dbReference>
<name>A0A895XSU9_9ACTN</name>
<evidence type="ECO:0000313" key="9">
    <source>
        <dbReference type="EMBL" id="QSB06325.1"/>
    </source>
</evidence>
<dbReference type="Proteomes" id="UP000662939">
    <property type="component" value="Chromosome"/>
</dbReference>
<evidence type="ECO:0000256" key="1">
    <source>
        <dbReference type="ARBA" id="ARBA00004496"/>
    </source>
</evidence>
<gene>
    <name evidence="9" type="ORF">JQS30_05290</name>
</gene>
<evidence type="ECO:0000259" key="8">
    <source>
        <dbReference type="Pfam" id="PF03572"/>
    </source>
</evidence>
<comment type="subcellular location">
    <subcellularLocation>
        <location evidence="1">Cytoplasm</location>
    </subcellularLocation>
</comment>
<evidence type="ECO:0000256" key="5">
    <source>
        <dbReference type="ARBA" id="ARBA00022801"/>
    </source>
</evidence>
<keyword evidence="4" id="KW-0645">Protease</keyword>
<dbReference type="KEGG" id="nav:JQS30_05290"/>
<evidence type="ECO:0000256" key="6">
    <source>
        <dbReference type="ARBA" id="ARBA00022825"/>
    </source>
</evidence>
<feature type="domain" description="Tail specific protease" evidence="8">
    <location>
        <begin position="2"/>
        <end position="125"/>
    </location>
</feature>
<dbReference type="SUPFAM" id="SSF52096">
    <property type="entry name" value="ClpP/crotonase"/>
    <property type="match status" value="1"/>
</dbReference>
<evidence type="ECO:0000256" key="3">
    <source>
        <dbReference type="ARBA" id="ARBA00022490"/>
    </source>
</evidence>
<dbReference type="GO" id="GO:0006508">
    <property type="term" value="P:proteolysis"/>
    <property type="evidence" value="ECO:0007669"/>
    <property type="project" value="UniProtKB-KW"/>
</dbReference>
<comment type="similarity">
    <text evidence="2">Belongs to the peptidase S41B family.</text>
</comment>
<protein>
    <recommendedName>
        <fullName evidence="8">Tail specific protease domain-containing protein</fullName>
    </recommendedName>
</protein>
<sequence length="173" mass="18900">MVIDIRFNEGGHAAAAMIDLLRRHPLAYRAQRWGTALPYPAMAGTPKLALLCNEYTGSEGEVLARLFSIHRLGSVVGRQTLGGAIGIRPRSALVDTTIATQPEYPFVFPHGHDGLENHGHAPDVVADNTPNDHRRGFDRQLAQALMLLGSPHILDPPSHSAHRQIPRSAIDHH</sequence>
<accession>A0A895XSU9</accession>
<evidence type="ECO:0000256" key="4">
    <source>
        <dbReference type="ARBA" id="ARBA00022670"/>
    </source>
</evidence>
<dbReference type="PANTHER" id="PTHR43253:SF1">
    <property type="entry name" value="TRICORN PROTEASE HOMOLOG 2-RELATED"/>
    <property type="match status" value="1"/>
</dbReference>
<proteinExistence type="inferred from homology"/>
<keyword evidence="3" id="KW-0963">Cytoplasm</keyword>
<feature type="region of interest" description="Disordered" evidence="7">
    <location>
        <begin position="153"/>
        <end position="173"/>
    </location>
</feature>
<dbReference type="InterPro" id="IPR029045">
    <property type="entry name" value="ClpP/crotonase-like_dom_sf"/>
</dbReference>
<dbReference type="AlphaFoldDB" id="A0A895XSU9"/>
<keyword evidence="5" id="KW-0378">Hydrolase</keyword>
<dbReference type="GO" id="GO:0008236">
    <property type="term" value="F:serine-type peptidase activity"/>
    <property type="evidence" value="ECO:0007669"/>
    <property type="project" value="UniProtKB-KW"/>
</dbReference>
<reference evidence="9" key="1">
    <citation type="submission" date="2021-02" db="EMBL/GenBank/DDBJ databases">
        <title>Natronoglycomyces albus gen. nov., sp. nov, a haloalkaliphilic actinobacterium from a soda solonchak soil.</title>
        <authorList>
            <person name="Sorokin D.Y."/>
            <person name="Khijniak T.V."/>
            <person name="Zakharycheva A.P."/>
            <person name="Boueva O.V."/>
            <person name="Ariskina E.V."/>
            <person name="Hahnke R.L."/>
            <person name="Bunk B."/>
            <person name="Sproer C."/>
            <person name="Schumann P."/>
            <person name="Evtushenko L.I."/>
            <person name="Kublanov I.V."/>
        </authorList>
    </citation>
    <scope>NUCLEOTIDE SEQUENCE</scope>
    <source>
        <strain evidence="9">DSM 106290</strain>
    </source>
</reference>
<evidence type="ECO:0000313" key="10">
    <source>
        <dbReference type="Proteomes" id="UP000662939"/>
    </source>
</evidence>
<dbReference type="InterPro" id="IPR005151">
    <property type="entry name" value="Tail-specific_protease"/>
</dbReference>
<evidence type="ECO:0000256" key="2">
    <source>
        <dbReference type="ARBA" id="ARBA00008524"/>
    </source>
</evidence>
<keyword evidence="10" id="KW-1185">Reference proteome</keyword>
<dbReference type="GO" id="GO:0005737">
    <property type="term" value="C:cytoplasm"/>
    <property type="evidence" value="ECO:0007669"/>
    <property type="project" value="UniProtKB-SubCell"/>
</dbReference>
<organism evidence="9 10">
    <name type="scientific">Natronoglycomyces albus</name>
    <dbReference type="NCBI Taxonomy" id="2811108"/>
    <lineage>
        <taxon>Bacteria</taxon>
        <taxon>Bacillati</taxon>
        <taxon>Actinomycetota</taxon>
        <taxon>Actinomycetes</taxon>
        <taxon>Glycomycetales</taxon>
        <taxon>Glycomycetaceae</taxon>
        <taxon>Natronoglycomyces</taxon>
    </lineage>
</organism>
<dbReference type="EMBL" id="CP070496">
    <property type="protein sequence ID" value="QSB06325.1"/>
    <property type="molecule type" value="Genomic_DNA"/>
</dbReference>
<keyword evidence="6" id="KW-0720">Serine protease</keyword>
<dbReference type="InterPro" id="IPR012393">
    <property type="entry name" value="Tricorn_protease"/>
</dbReference>